<keyword evidence="2" id="KW-1185">Reference proteome</keyword>
<dbReference type="Proteomes" id="UP001172680">
    <property type="component" value="Unassembled WGS sequence"/>
</dbReference>
<sequence length="554" mass="58916">MSAIEALYIFDEHNNLLLDHVYTGRPPSPKVLLPLYLAYPSPRPSLIYLPNTSPPSLLHSLLQDRLLFLSPCSHDVEPLLVAEFLHRVADALEDFLGSPLLASKIEGSYDVVAQLLGEMCDAGIVATTEPNPLRDVVEAPSWMKSLLGSAGLPRYFLLPRPRRPHNHPLLPPHPSRLPLHQHTRPTPWRRHNVRHTSNELYVDILETLTATFSPSGLPLTATASGTIAFTSKVSGIPDLLLILSAPGGGGINSVFENPVFHPCVSFVPPDGRFVLAGYGADLLGREYLAELEKGVDPTKVQARLGLPATLHVSTALGSMGDEFEVRLSLNPRFANAKGGASTGSAAFAPSLGTAGGGFGDGNGGRPKPLPFAMATKADSANPSLADVVVRVPVPPGVRNLVELKVNRGEAVYAPGDRVLEWRIGQKDIAALLGVGAGVATLRAAVVGMVDDEEAADDSGGGITEMKGETWEYDDSAPGAYQAAGVRKGNDKDTKVAAEQRDAKAVRRNALLMPSEATLSFRVKGWLASGIKVERLSVDTKASRGLGAGVQPYKG</sequence>
<accession>A0ACC2Z0G2</accession>
<proteinExistence type="predicted"/>
<reference evidence="1" key="1">
    <citation type="submission" date="2022-10" db="EMBL/GenBank/DDBJ databases">
        <title>Culturing micro-colonial fungi from biological soil crusts in the Mojave desert and describing Neophaeococcomyces mojavensis, and introducing the new genera and species Taxawa tesnikishii.</title>
        <authorList>
            <person name="Kurbessoian T."/>
            <person name="Stajich J.E."/>
        </authorList>
    </citation>
    <scope>NUCLEOTIDE SEQUENCE</scope>
    <source>
        <strain evidence="1">JES_115</strain>
    </source>
</reference>
<organism evidence="1 2">
    <name type="scientific">Coniosporium tulheliwenetii</name>
    <dbReference type="NCBI Taxonomy" id="3383036"/>
    <lineage>
        <taxon>Eukaryota</taxon>
        <taxon>Fungi</taxon>
        <taxon>Dikarya</taxon>
        <taxon>Ascomycota</taxon>
        <taxon>Pezizomycotina</taxon>
        <taxon>Dothideomycetes</taxon>
        <taxon>Dothideomycetes incertae sedis</taxon>
        <taxon>Coniosporium</taxon>
    </lineage>
</organism>
<dbReference type="EMBL" id="JAPDRP010000016">
    <property type="protein sequence ID" value="KAJ9641133.1"/>
    <property type="molecule type" value="Genomic_DNA"/>
</dbReference>
<comment type="caution">
    <text evidence="1">The sequence shown here is derived from an EMBL/GenBank/DDBJ whole genome shotgun (WGS) entry which is preliminary data.</text>
</comment>
<protein>
    <submittedName>
        <fullName evidence="1">Uncharacterized protein</fullName>
    </submittedName>
</protein>
<evidence type="ECO:0000313" key="1">
    <source>
        <dbReference type="EMBL" id="KAJ9641133.1"/>
    </source>
</evidence>
<name>A0ACC2Z0G2_9PEZI</name>
<evidence type="ECO:0000313" key="2">
    <source>
        <dbReference type="Proteomes" id="UP001172680"/>
    </source>
</evidence>
<gene>
    <name evidence="1" type="ORF">H2199_005801</name>
</gene>